<evidence type="ECO:0000313" key="2">
    <source>
        <dbReference type="EMBL" id="RWR18182.1"/>
    </source>
</evidence>
<accession>A0A443JCF4</accession>
<dbReference type="Proteomes" id="UP000285970">
    <property type="component" value="Unassembled WGS sequence"/>
</dbReference>
<comment type="caution">
    <text evidence="2">The sequence shown here is derived from an EMBL/GenBank/DDBJ whole genome shotgun (WGS) entry which is preliminary data.</text>
</comment>
<dbReference type="RefSeq" id="WP_128218040.1">
    <property type="nucleotide sequence ID" value="NZ_RBZY01000033.1"/>
</dbReference>
<reference evidence="2 3" key="1">
    <citation type="journal article" date="2018" name="Front. Microbiol.">
        <title>Novel Insights Into Bacterial Dimethylsulfoniopropionate Catabolism in the East China Sea.</title>
        <authorList>
            <person name="Liu J."/>
            <person name="Liu J."/>
            <person name="Zhang S.H."/>
            <person name="Liang J."/>
            <person name="Lin H."/>
            <person name="Song D."/>
            <person name="Yang G.P."/>
            <person name="Todd J.D."/>
            <person name="Zhang X.H."/>
        </authorList>
    </citation>
    <scope>NUCLEOTIDE SEQUENCE [LARGE SCALE GENOMIC DNA]</scope>
    <source>
        <strain evidence="2 3">ZYFD042</strain>
    </source>
</reference>
<dbReference type="OrthoDB" id="7059723at2"/>
<dbReference type="EMBL" id="RBZY01000033">
    <property type="protein sequence ID" value="RWR18182.1"/>
    <property type="molecule type" value="Genomic_DNA"/>
</dbReference>
<keyword evidence="1" id="KW-0812">Transmembrane</keyword>
<organism evidence="2 3">
    <name type="scientific">Microbacterium enclense</name>
    <dbReference type="NCBI Taxonomy" id="993073"/>
    <lineage>
        <taxon>Bacteria</taxon>
        <taxon>Bacillati</taxon>
        <taxon>Actinomycetota</taxon>
        <taxon>Actinomycetes</taxon>
        <taxon>Micrococcales</taxon>
        <taxon>Microbacteriaceae</taxon>
        <taxon>Microbacterium</taxon>
    </lineage>
</organism>
<dbReference type="AlphaFoldDB" id="A0A443JCF4"/>
<feature type="transmembrane region" description="Helical" evidence="1">
    <location>
        <begin position="36"/>
        <end position="59"/>
    </location>
</feature>
<evidence type="ECO:0000256" key="1">
    <source>
        <dbReference type="SAM" id="Phobius"/>
    </source>
</evidence>
<evidence type="ECO:0000313" key="3">
    <source>
        <dbReference type="Proteomes" id="UP000285970"/>
    </source>
</evidence>
<sequence length="160" mass="17299">MRTLARRPFTAPLRAILFVGPAIILLVGVLNVDTAAGAIVALLAVVLLVVITFFSGVLLRAGERGVSFSLVPFWGRRLRWENLARVDVEEVRPFEDFGGWGIKGSQRRHGILLSAGETRTVRFTTTDGRRYLLGLGDETEAAVRALQQAAPVGTGVIFAG</sequence>
<feature type="transmembrane region" description="Helical" evidence="1">
    <location>
        <begin position="12"/>
        <end position="30"/>
    </location>
</feature>
<gene>
    <name evidence="2" type="ORF">D8Y23_10245</name>
</gene>
<keyword evidence="1" id="KW-0472">Membrane</keyword>
<proteinExistence type="predicted"/>
<protein>
    <submittedName>
        <fullName evidence="2">Uncharacterized protein</fullName>
    </submittedName>
</protein>
<name>A0A443JCF4_9MICO</name>
<keyword evidence="1" id="KW-1133">Transmembrane helix</keyword>